<accession>A0AA35WVN0</accession>
<feature type="region of interest" description="Disordered" evidence="1">
    <location>
        <begin position="1"/>
        <end position="21"/>
    </location>
</feature>
<dbReference type="AlphaFoldDB" id="A0AA35WVN0"/>
<evidence type="ECO:0000256" key="1">
    <source>
        <dbReference type="SAM" id="MobiDB-lite"/>
    </source>
</evidence>
<dbReference type="Proteomes" id="UP001174909">
    <property type="component" value="Unassembled WGS sequence"/>
</dbReference>
<gene>
    <name evidence="2" type="ORF">GBAR_LOCUS16142</name>
</gene>
<proteinExistence type="predicted"/>
<sequence>MVPSGTYQFPPEVVLPDGGGRLRYTPGKRKAQEYKPSAQHCSCNSLGIRTEG</sequence>
<organism evidence="2 3">
    <name type="scientific">Geodia barretti</name>
    <name type="common">Barrett's horny sponge</name>
    <dbReference type="NCBI Taxonomy" id="519541"/>
    <lineage>
        <taxon>Eukaryota</taxon>
        <taxon>Metazoa</taxon>
        <taxon>Porifera</taxon>
        <taxon>Demospongiae</taxon>
        <taxon>Heteroscleromorpha</taxon>
        <taxon>Tetractinellida</taxon>
        <taxon>Astrophorina</taxon>
        <taxon>Geodiidae</taxon>
        <taxon>Geodia</taxon>
    </lineage>
</organism>
<comment type="caution">
    <text evidence="2">The sequence shown here is derived from an EMBL/GenBank/DDBJ whole genome shotgun (WGS) entry which is preliminary data.</text>
</comment>
<keyword evidence="3" id="KW-1185">Reference proteome</keyword>
<dbReference type="EMBL" id="CASHTH010002322">
    <property type="protein sequence ID" value="CAI8028272.1"/>
    <property type="molecule type" value="Genomic_DNA"/>
</dbReference>
<protein>
    <submittedName>
        <fullName evidence="2">Uncharacterized protein</fullName>
    </submittedName>
</protein>
<name>A0AA35WVN0_GEOBA</name>
<evidence type="ECO:0000313" key="2">
    <source>
        <dbReference type="EMBL" id="CAI8028272.1"/>
    </source>
</evidence>
<evidence type="ECO:0000313" key="3">
    <source>
        <dbReference type="Proteomes" id="UP001174909"/>
    </source>
</evidence>
<reference evidence="2" key="1">
    <citation type="submission" date="2023-03" db="EMBL/GenBank/DDBJ databases">
        <authorList>
            <person name="Steffen K."/>
            <person name="Cardenas P."/>
        </authorList>
    </citation>
    <scope>NUCLEOTIDE SEQUENCE</scope>
</reference>